<dbReference type="InterPro" id="IPR009078">
    <property type="entry name" value="Ferritin-like_SF"/>
</dbReference>
<evidence type="ECO:0000313" key="3">
    <source>
        <dbReference type="EMBL" id="ATX65025.1"/>
    </source>
</evidence>
<evidence type="ECO:0000256" key="1">
    <source>
        <dbReference type="SAM" id="SignalP"/>
    </source>
</evidence>
<dbReference type="EMBL" id="CP024899">
    <property type="protein sequence ID" value="ATX65025.1"/>
    <property type="molecule type" value="Genomic_DNA"/>
</dbReference>
<accession>A0A2K8KBD7</accession>
<keyword evidence="4" id="KW-1185">Reference proteome</keyword>
<dbReference type="Pfam" id="PF03713">
    <property type="entry name" value="DUF305"/>
    <property type="match status" value="1"/>
</dbReference>
<organism evidence="3 4">
    <name type="scientific">Roseinatronobacter bogoriensis subsp. barguzinensis</name>
    <dbReference type="NCBI Taxonomy" id="441209"/>
    <lineage>
        <taxon>Bacteria</taxon>
        <taxon>Pseudomonadati</taxon>
        <taxon>Pseudomonadota</taxon>
        <taxon>Alphaproteobacteria</taxon>
        <taxon>Rhodobacterales</taxon>
        <taxon>Paracoccaceae</taxon>
        <taxon>Roseinatronobacter</taxon>
    </lineage>
</organism>
<keyword evidence="1" id="KW-0732">Signal</keyword>
<dbReference type="PANTHER" id="PTHR36933">
    <property type="entry name" value="SLL0788 PROTEIN"/>
    <property type="match status" value="1"/>
</dbReference>
<protein>
    <submittedName>
        <fullName evidence="3">DUF305 domain-containing protein</fullName>
    </submittedName>
</protein>
<evidence type="ECO:0000313" key="4">
    <source>
        <dbReference type="Proteomes" id="UP000228948"/>
    </source>
</evidence>
<evidence type="ECO:0000259" key="2">
    <source>
        <dbReference type="Pfam" id="PF03713"/>
    </source>
</evidence>
<dbReference type="AlphaFoldDB" id="A0A2K8KBD7"/>
<gene>
    <name evidence="3" type="ORF">BG454_03580</name>
</gene>
<dbReference type="Proteomes" id="UP000228948">
    <property type="component" value="Chromosome"/>
</dbReference>
<sequence length="131" mass="14184">MKFTKLSAAFLVGTALTVGGLTYAQAQMDHGQMDHGAHAGHGGTSDDPVIAAYMAVNDVMHRDMSIEFTGDADVDFVRGMIPHHQGAIDMARVVLEYGSDPEIRALAEEVIEAQEAEIAMMRAWLSERGHD</sequence>
<dbReference type="STRING" id="441209.GCA_001870665_00504"/>
<dbReference type="OrthoDB" id="517560at2"/>
<feature type="chain" id="PRO_5014791252" evidence="1">
    <location>
        <begin position="27"/>
        <end position="131"/>
    </location>
</feature>
<proteinExistence type="predicted"/>
<feature type="signal peptide" evidence="1">
    <location>
        <begin position="1"/>
        <end position="26"/>
    </location>
</feature>
<dbReference type="InterPro" id="IPR012347">
    <property type="entry name" value="Ferritin-like"/>
</dbReference>
<dbReference type="PANTHER" id="PTHR36933:SF1">
    <property type="entry name" value="SLL0788 PROTEIN"/>
    <property type="match status" value="1"/>
</dbReference>
<dbReference type="Gene3D" id="1.20.1260.10">
    <property type="match status" value="1"/>
</dbReference>
<reference evidence="3 4" key="1">
    <citation type="submission" date="2017-11" db="EMBL/GenBank/DDBJ databases">
        <title>Revised Sequence and Annotation of the Rhodobaca barguzinensis strain alga05 Genome.</title>
        <authorList>
            <person name="Kopejtka K."/>
            <person name="Tomasch J.M."/>
            <person name="Bunk B."/>
            <person name="Koblizek M."/>
        </authorList>
    </citation>
    <scope>NUCLEOTIDE SEQUENCE [LARGE SCALE GENOMIC DNA]</scope>
    <source>
        <strain evidence="4">alga05</strain>
    </source>
</reference>
<dbReference type="SUPFAM" id="SSF47240">
    <property type="entry name" value="Ferritin-like"/>
    <property type="match status" value="1"/>
</dbReference>
<name>A0A2K8KBD7_9RHOB</name>
<dbReference type="InterPro" id="IPR005183">
    <property type="entry name" value="DUF305_CopM-like"/>
</dbReference>
<dbReference type="KEGG" id="rbg:BG454_03580"/>
<feature type="domain" description="DUF305" evidence="2">
    <location>
        <begin position="37"/>
        <end position="125"/>
    </location>
</feature>